<accession>A0A6J3GZE0</accession>
<keyword evidence="2" id="KW-1185">Reference proteome</keyword>
<reference evidence="3" key="1">
    <citation type="submission" date="2025-08" db="UniProtKB">
        <authorList>
            <consortium name="RefSeq"/>
        </authorList>
    </citation>
    <scope>IDENTIFICATION</scope>
    <source>
        <tissue evidence="3">Blood</tissue>
    </source>
</reference>
<protein>
    <submittedName>
        <fullName evidence="3">Uncharacterized protein LOC116542354</fullName>
    </submittedName>
</protein>
<name>A0A6J3GZE0_SAPAP</name>
<dbReference type="Proteomes" id="UP000504640">
    <property type="component" value="Unplaced"/>
</dbReference>
<evidence type="ECO:0000313" key="2">
    <source>
        <dbReference type="Proteomes" id="UP000504640"/>
    </source>
</evidence>
<dbReference type="GeneID" id="116542354"/>
<proteinExistence type="predicted"/>
<organism evidence="2 3">
    <name type="scientific">Sapajus apella</name>
    <name type="common">Brown-capped capuchin</name>
    <name type="synonym">Cebus apella</name>
    <dbReference type="NCBI Taxonomy" id="9515"/>
    <lineage>
        <taxon>Eukaryota</taxon>
        <taxon>Metazoa</taxon>
        <taxon>Chordata</taxon>
        <taxon>Craniata</taxon>
        <taxon>Vertebrata</taxon>
        <taxon>Euteleostomi</taxon>
        <taxon>Mammalia</taxon>
        <taxon>Eutheria</taxon>
        <taxon>Euarchontoglires</taxon>
        <taxon>Primates</taxon>
        <taxon>Haplorrhini</taxon>
        <taxon>Platyrrhini</taxon>
        <taxon>Cebidae</taxon>
        <taxon>Cebinae</taxon>
        <taxon>Sapajus</taxon>
    </lineage>
</organism>
<sequence length="326" mass="33921">MLFSAWPTPEEGPWVGGGLWGHGRWGGRLKASSPSLLPLGGPSFPFPFFLLRPSALAQRSGCFSLGASNLPPVTPTHSSPPPSSSALPCPLPAGEDECLLSKGVMCGGRGLKWHWWADSRRGGLTCWGCQSSSPMAVSLTCGDSERAHCPLFWAQSLGLWVCESGLWIGPEWRAARSPCRMSLCAGTAGIPQLAAPEKGLGRSAGVAQQWLGGHCVKGSPKAPRGPGLLRVQEGLRPQGLLPGTGWQRLPQALTGAMRGVRLGVGRCKGPSRACAVREGGCDCCCGHLCPVDCGEGSQAGREQSGSPSSAAAPPRKPMGAFGHDSE</sequence>
<feature type="region of interest" description="Disordered" evidence="1">
    <location>
        <begin position="295"/>
        <end position="326"/>
    </location>
</feature>
<evidence type="ECO:0000313" key="3">
    <source>
        <dbReference type="RefSeq" id="XP_032123130.1"/>
    </source>
</evidence>
<gene>
    <name evidence="3" type="primary">LOC116542354</name>
</gene>
<dbReference type="RefSeq" id="XP_032123130.1">
    <property type="nucleotide sequence ID" value="XM_032267239.1"/>
</dbReference>
<evidence type="ECO:0000256" key="1">
    <source>
        <dbReference type="SAM" id="MobiDB-lite"/>
    </source>
</evidence>
<dbReference type="AlphaFoldDB" id="A0A6J3GZE0"/>